<evidence type="ECO:0000313" key="3">
    <source>
        <dbReference type="Proteomes" id="UP000218231"/>
    </source>
</evidence>
<comment type="caution">
    <text evidence="2">The sequence shown here is derived from an EMBL/GenBank/DDBJ whole genome shotgun (WGS) entry which is preliminary data.</text>
</comment>
<reference evidence="2 3" key="1">
    <citation type="journal article" date="2017" name="Curr. Biol.">
        <title>Genome architecture and evolution of a unichromosomal asexual nematode.</title>
        <authorList>
            <person name="Fradin H."/>
            <person name="Zegar C."/>
            <person name="Gutwein M."/>
            <person name="Lucas J."/>
            <person name="Kovtun M."/>
            <person name="Corcoran D."/>
            <person name="Baugh L.R."/>
            <person name="Kiontke K."/>
            <person name="Gunsalus K."/>
            <person name="Fitch D.H."/>
            <person name="Piano F."/>
        </authorList>
    </citation>
    <scope>NUCLEOTIDE SEQUENCE [LARGE SCALE GENOMIC DNA]</scope>
    <source>
        <strain evidence="2">PF1309</strain>
    </source>
</reference>
<protein>
    <submittedName>
        <fullName evidence="2">Uncharacterized protein</fullName>
    </submittedName>
</protein>
<gene>
    <name evidence="2" type="ORF">WR25_00193</name>
</gene>
<organism evidence="2 3">
    <name type="scientific">Diploscapter pachys</name>
    <dbReference type="NCBI Taxonomy" id="2018661"/>
    <lineage>
        <taxon>Eukaryota</taxon>
        <taxon>Metazoa</taxon>
        <taxon>Ecdysozoa</taxon>
        <taxon>Nematoda</taxon>
        <taxon>Chromadorea</taxon>
        <taxon>Rhabditida</taxon>
        <taxon>Rhabditina</taxon>
        <taxon>Rhabditomorpha</taxon>
        <taxon>Rhabditoidea</taxon>
        <taxon>Rhabditidae</taxon>
        <taxon>Diploscapter</taxon>
    </lineage>
</organism>
<dbReference type="Proteomes" id="UP000218231">
    <property type="component" value="Unassembled WGS sequence"/>
</dbReference>
<evidence type="ECO:0000256" key="1">
    <source>
        <dbReference type="SAM" id="MobiDB-lite"/>
    </source>
</evidence>
<dbReference type="EMBL" id="LIAE01010699">
    <property type="protein sequence ID" value="PAV56470.1"/>
    <property type="molecule type" value="Genomic_DNA"/>
</dbReference>
<feature type="compositionally biased region" description="Basic and acidic residues" evidence="1">
    <location>
        <begin position="1"/>
        <end position="19"/>
    </location>
</feature>
<accession>A0A2A2J3U5</accession>
<keyword evidence="3" id="KW-1185">Reference proteome</keyword>
<name>A0A2A2J3U5_9BILA</name>
<evidence type="ECO:0000313" key="2">
    <source>
        <dbReference type="EMBL" id="PAV56470.1"/>
    </source>
</evidence>
<feature type="region of interest" description="Disordered" evidence="1">
    <location>
        <begin position="1"/>
        <end position="21"/>
    </location>
</feature>
<proteinExistence type="predicted"/>
<dbReference type="AlphaFoldDB" id="A0A2A2J3U5"/>
<sequence>MPGDSKNEEAERRREDRAAIRRLPQGDVDSFAELEILGEAANYVRGQLESKIEECKTSSSVSVTSTKTTVEFPQKSETSHEEKALYVAAKTVKYLKQQLAEGKPEYNMSPEVAKLVDDMLGQMLVKATECNPGDKAAVAEILIEVKGIITIIKEMAAGTNK</sequence>